<dbReference type="RefSeq" id="WP_119902606.1">
    <property type="nucleotide sequence ID" value="NZ_QYZP01000002.1"/>
</dbReference>
<feature type="compositionally biased region" description="Basic and acidic residues" evidence="1">
    <location>
        <begin position="68"/>
        <end position="88"/>
    </location>
</feature>
<accession>A0A3A4F5T4</accession>
<gene>
    <name evidence="2" type="ORF">D3250_06775</name>
</gene>
<proteinExistence type="predicted"/>
<name>A0A3A4F5T4_9MICC</name>
<keyword evidence="3" id="KW-1185">Reference proteome</keyword>
<dbReference type="OrthoDB" id="3731420at2"/>
<reference evidence="2 3" key="1">
    <citation type="submission" date="2018-09" db="EMBL/GenBank/DDBJ databases">
        <title>Nesterenkonia natronophila sp. nov., an alkaliphilic actinobacteriume isolated from a soda lake, and emended description of the genus Nesterenkonia.</title>
        <authorList>
            <person name="Menes R.J."/>
            <person name="Iriarte A."/>
        </authorList>
    </citation>
    <scope>NUCLEOTIDE SEQUENCE [LARGE SCALE GENOMIC DNA]</scope>
    <source>
        <strain evidence="2 3">M8</strain>
    </source>
</reference>
<evidence type="ECO:0000256" key="1">
    <source>
        <dbReference type="SAM" id="MobiDB-lite"/>
    </source>
</evidence>
<dbReference type="InterPro" id="IPR045596">
    <property type="entry name" value="DUF6459"/>
</dbReference>
<evidence type="ECO:0000313" key="3">
    <source>
        <dbReference type="Proteomes" id="UP000266615"/>
    </source>
</evidence>
<sequence>MIPAPRKATTMVQNLVPPGSPPLRAGRGSQGAGTQSWTGEVDPEHRLFRIQRESEVPRLLAFMGECESDARSGQEDPQRPDTLASERQERRQVVAVARVVCQATAETLLGLRPVSQLRRWLDAEVYHKVQQRSAIMARHRQGSTVHPRPLIFRSERACQPRPGCWEVTVVFSDELRTRACAMRLQAHRGRWRVVAMELG</sequence>
<feature type="region of interest" description="Disordered" evidence="1">
    <location>
        <begin position="67"/>
        <end position="88"/>
    </location>
</feature>
<dbReference type="AlphaFoldDB" id="A0A3A4F5T4"/>
<feature type="region of interest" description="Disordered" evidence="1">
    <location>
        <begin position="1"/>
        <end position="43"/>
    </location>
</feature>
<dbReference type="EMBL" id="QYZP01000002">
    <property type="protein sequence ID" value="RJN31820.1"/>
    <property type="molecule type" value="Genomic_DNA"/>
</dbReference>
<dbReference type="Pfam" id="PF20060">
    <property type="entry name" value="DUF6459"/>
    <property type="match status" value="1"/>
</dbReference>
<comment type="caution">
    <text evidence="2">The sequence shown here is derived from an EMBL/GenBank/DDBJ whole genome shotgun (WGS) entry which is preliminary data.</text>
</comment>
<evidence type="ECO:0000313" key="2">
    <source>
        <dbReference type="EMBL" id="RJN31820.1"/>
    </source>
</evidence>
<protein>
    <submittedName>
        <fullName evidence="2">Uncharacterized protein</fullName>
    </submittedName>
</protein>
<organism evidence="2 3">
    <name type="scientific">Nesterenkonia natronophila</name>
    <dbReference type="NCBI Taxonomy" id="2174932"/>
    <lineage>
        <taxon>Bacteria</taxon>
        <taxon>Bacillati</taxon>
        <taxon>Actinomycetota</taxon>
        <taxon>Actinomycetes</taxon>
        <taxon>Micrococcales</taxon>
        <taxon>Micrococcaceae</taxon>
        <taxon>Nesterenkonia</taxon>
    </lineage>
</organism>
<dbReference type="Proteomes" id="UP000266615">
    <property type="component" value="Unassembled WGS sequence"/>
</dbReference>